<sequence length="296" mass="32650">MKRLLLASAVIICSTIVTNAQLFRFHHVLPKTLPPAANTPVTPQVEGVEIKNKLNAQAVAQNYPVTTETAVNFLYREIGSKEEPKPIYTGRQGIWAVVKMNGVVPVVDVWQIKNLTPVESRPDVINEATDLDKHQIEIDLSRKNVGAPTRVIKIPFRAFLVSYNTVPLRFRWNARGSTNPTPATSDLSFAVNVGGVRGNSFFSPRGVNHYGYALSFFVGATTVSLGKTTYYNQSSYEYDRTNLGLSTGLAFTLIRNNIGLVVALGVDHSTGVDSEEWIYQRKPWVGFGISTGLGFF</sequence>
<organism evidence="2 3">
    <name type="scientific">Hymenobacter elongatus</name>
    <dbReference type="NCBI Taxonomy" id="877208"/>
    <lineage>
        <taxon>Bacteria</taxon>
        <taxon>Pseudomonadati</taxon>
        <taxon>Bacteroidota</taxon>
        <taxon>Cytophagia</taxon>
        <taxon>Cytophagales</taxon>
        <taxon>Hymenobacteraceae</taxon>
        <taxon>Hymenobacter</taxon>
    </lineage>
</organism>
<feature type="signal peptide" evidence="1">
    <location>
        <begin position="1"/>
        <end position="19"/>
    </location>
</feature>
<gene>
    <name evidence="2" type="ORF">E5J99_13765</name>
</gene>
<dbReference type="RefSeq" id="WP_135498396.1">
    <property type="nucleotide sequence ID" value="NZ_SRLD01000027.1"/>
</dbReference>
<evidence type="ECO:0000313" key="2">
    <source>
        <dbReference type="EMBL" id="TGE14971.1"/>
    </source>
</evidence>
<comment type="caution">
    <text evidence="2">The sequence shown here is derived from an EMBL/GenBank/DDBJ whole genome shotgun (WGS) entry which is preliminary data.</text>
</comment>
<evidence type="ECO:0000313" key="3">
    <source>
        <dbReference type="Proteomes" id="UP000297739"/>
    </source>
</evidence>
<accession>A0A4Z0PIJ9</accession>
<keyword evidence="1" id="KW-0732">Signal</keyword>
<dbReference type="Proteomes" id="UP000297739">
    <property type="component" value="Unassembled WGS sequence"/>
</dbReference>
<proteinExistence type="predicted"/>
<dbReference type="OrthoDB" id="836926at2"/>
<evidence type="ECO:0000256" key="1">
    <source>
        <dbReference type="SAM" id="SignalP"/>
    </source>
</evidence>
<dbReference type="EMBL" id="SRLD01000027">
    <property type="protein sequence ID" value="TGE14971.1"/>
    <property type="molecule type" value="Genomic_DNA"/>
</dbReference>
<name>A0A4Z0PIJ9_9BACT</name>
<keyword evidence="3" id="KW-1185">Reference proteome</keyword>
<feature type="chain" id="PRO_5021325787" description="Outer membrane protein beta-barrel domain-containing protein" evidence="1">
    <location>
        <begin position="20"/>
        <end position="296"/>
    </location>
</feature>
<reference evidence="2 3" key="1">
    <citation type="submission" date="2019-04" db="EMBL/GenBank/DDBJ databases">
        <authorList>
            <person name="Feng G."/>
            <person name="Zhang J."/>
            <person name="Zhu H."/>
        </authorList>
    </citation>
    <scope>NUCLEOTIDE SEQUENCE [LARGE SCALE GENOMIC DNA]</scope>
    <source>
        <strain evidence="2 3">JCM 17223</strain>
    </source>
</reference>
<evidence type="ECO:0008006" key="4">
    <source>
        <dbReference type="Google" id="ProtNLM"/>
    </source>
</evidence>
<protein>
    <recommendedName>
        <fullName evidence="4">Outer membrane protein beta-barrel domain-containing protein</fullName>
    </recommendedName>
</protein>
<dbReference type="AlphaFoldDB" id="A0A4Z0PIJ9"/>